<keyword evidence="5 15" id="KW-0808">Transferase</keyword>
<keyword evidence="11 15" id="KW-0239">DNA-directed DNA polymerase</keyword>
<dbReference type="Gene3D" id="3.30.1490.100">
    <property type="entry name" value="DNA polymerase, Y-family, little finger domain"/>
    <property type="match status" value="1"/>
</dbReference>
<dbReference type="InterPro" id="IPR036775">
    <property type="entry name" value="DNA_pol_Y-fam_lit_finger_sf"/>
</dbReference>
<evidence type="ECO:0000256" key="8">
    <source>
        <dbReference type="ARBA" id="ARBA00022723"/>
    </source>
</evidence>
<dbReference type="AlphaFoldDB" id="A0A317CGV9"/>
<dbReference type="Pfam" id="PF11799">
    <property type="entry name" value="IMS_C"/>
    <property type="match status" value="1"/>
</dbReference>
<feature type="site" description="Substrate discrimination" evidence="15">
    <location>
        <position position="13"/>
    </location>
</feature>
<feature type="binding site" evidence="15">
    <location>
        <position position="8"/>
    </location>
    <ligand>
        <name>Mg(2+)</name>
        <dbReference type="ChEBI" id="CHEBI:18420"/>
    </ligand>
</feature>
<dbReference type="PROSITE" id="PS50173">
    <property type="entry name" value="UMUC"/>
    <property type="match status" value="1"/>
</dbReference>
<dbReference type="InterPro" id="IPR043502">
    <property type="entry name" value="DNA/RNA_pol_sf"/>
</dbReference>
<evidence type="ECO:0000256" key="9">
    <source>
        <dbReference type="ARBA" id="ARBA00022763"/>
    </source>
</evidence>
<dbReference type="GO" id="GO:0003684">
    <property type="term" value="F:damaged DNA binding"/>
    <property type="evidence" value="ECO:0007669"/>
    <property type="project" value="InterPro"/>
</dbReference>
<dbReference type="SUPFAM" id="SSF56672">
    <property type="entry name" value="DNA/RNA polymerases"/>
    <property type="match status" value="1"/>
</dbReference>
<keyword evidence="3 15" id="KW-0515">Mutator protein</keyword>
<dbReference type="GO" id="GO:0006261">
    <property type="term" value="P:DNA-templated DNA replication"/>
    <property type="evidence" value="ECO:0007669"/>
    <property type="project" value="UniProtKB-UniRule"/>
</dbReference>
<evidence type="ECO:0000256" key="14">
    <source>
        <dbReference type="ARBA" id="ARBA00049244"/>
    </source>
</evidence>
<comment type="subcellular location">
    <subcellularLocation>
        <location evidence="1 15">Cytoplasm</location>
    </subcellularLocation>
</comment>
<comment type="caution">
    <text evidence="17">The sequence shown here is derived from an EMBL/GenBank/DDBJ whole genome shotgun (WGS) entry which is preliminary data.</text>
</comment>
<evidence type="ECO:0000256" key="11">
    <source>
        <dbReference type="ARBA" id="ARBA00022932"/>
    </source>
</evidence>
<dbReference type="SUPFAM" id="SSF100879">
    <property type="entry name" value="Lesion bypass DNA polymerase (Y-family), little finger domain"/>
    <property type="match status" value="1"/>
</dbReference>
<dbReference type="InterPro" id="IPR053848">
    <property type="entry name" value="IMS_HHH_1"/>
</dbReference>
<dbReference type="Gene3D" id="1.10.150.20">
    <property type="entry name" value="5' to 3' exonuclease, C-terminal subdomain"/>
    <property type="match status" value="1"/>
</dbReference>
<keyword evidence="6 15" id="KW-0548">Nucleotidyltransferase</keyword>
<evidence type="ECO:0000256" key="6">
    <source>
        <dbReference type="ARBA" id="ARBA00022695"/>
    </source>
</evidence>
<keyword evidence="9 15" id="KW-0227">DNA damage</keyword>
<feature type="domain" description="UmuC" evidence="16">
    <location>
        <begin position="4"/>
        <end position="185"/>
    </location>
</feature>
<gene>
    <name evidence="15" type="primary">dinB</name>
    <name evidence="17" type="ORF">DKW60_09360</name>
</gene>
<feature type="binding site" evidence="15">
    <location>
        <position position="103"/>
    </location>
    <ligand>
        <name>Mg(2+)</name>
        <dbReference type="ChEBI" id="CHEBI:18420"/>
    </ligand>
</feature>
<dbReference type="Proteomes" id="UP000245539">
    <property type="component" value="Unassembled WGS sequence"/>
</dbReference>
<dbReference type="EMBL" id="QGKM01000022">
    <property type="protein sequence ID" value="PWQ97795.1"/>
    <property type="molecule type" value="Genomic_DNA"/>
</dbReference>
<evidence type="ECO:0000256" key="3">
    <source>
        <dbReference type="ARBA" id="ARBA00022457"/>
    </source>
</evidence>
<dbReference type="OrthoDB" id="9808813at2"/>
<dbReference type="HAMAP" id="MF_01113">
    <property type="entry name" value="DNApol_IV"/>
    <property type="match status" value="1"/>
</dbReference>
<dbReference type="GO" id="GO:0009432">
    <property type="term" value="P:SOS response"/>
    <property type="evidence" value="ECO:0007669"/>
    <property type="project" value="TreeGrafter"/>
</dbReference>
<dbReference type="GO" id="GO:0006281">
    <property type="term" value="P:DNA repair"/>
    <property type="evidence" value="ECO:0007669"/>
    <property type="project" value="UniProtKB-UniRule"/>
</dbReference>
<evidence type="ECO:0000256" key="15">
    <source>
        <dbReference type="HAMAP-Rule" id="MF_01113"/>
    </source>
</evidence>
<evidence type="ECO:0000259" key="16">
    <source>
        <dbReference type="PROSITE" id="PS50173"/>
    </source>
</evidence>
<dbReference type="EC" id="2.7.7.7" evidence="15"/>
<dbReference type="InterPro" id="IPR022880">
    <property type="entry name" value="DNApol_IV"/>
</dbReference>
<dbReference type="NCBIfam" id="NF002677">
    <property type="entry name" value="PRK02406.1"/>
    <property type="match status" value="1"/>
</dbReference>
<keyword evidence="13 15" id="KW-0234">DNA repair</keyword>
<dbReference type="CDD" id="cd03586">
    <property type="entry name" value="PolY_Pol_IV_kappa"/>
    <property type="match status" value="1"/>
</dbReference>
<dbReference type="Gene3D" id="3.40.1170.60">
    <property type="match status" value="1"/>
</dbReference>
<dbReference type="GO" id="GO:0000287">
    <property type="term" value="F:magnesium ion binding"/>
    <property type="evidence" value="ECO:0007669"/>
    <property type="project" value="UniProtKB-UniRule"/>
</dbReference>
<dbReference type="GO" id="GO:0005829">
    <property type="term" value="C:cytosol"/>
    <property type="evidence" value="ECO:0007669"/>
    <property type="project" value="TreeGrafter"/>
</dbReference>
<sequence length="351" mass="39716">MRKIIHIDMDCFYAAVEVRENPSLRGKPIAVGGSGVTRGVIATCSYEARKYGVHSAMPTARALRLCPQLILLPVQMSLYKEVSARIQALFYQYTDLVEPLSLDEAFLDVSDSEHCRGSATLMAEEIRHRIFSTERITASAGVAPNKFLAKVASDWNKPNGQWVVRPEDVDDFVKQLPVTKIFGVGKVTGQRLANLGVERCEDLQSFSQERLKEHFGVFGTRLYELARGIDERPVSTNRTPKSLSVEETYSEDLPDLARCLLEIPILFEEFTRRLVRTQKRMSLRPRTLFVKLRFDDFETTTIQMAGTIPTEQGFAHLIEQAWQRGKRPVRLIGLGVQFSPLGIPEQLELPF</sequence>
<evidence type="ECO:0000256" key="12">
    <source>
        <dbReference type="ARBA" id="ARBA00023125"/>
    </source>
</evidence>
<keyword evidence="8 15" id="KW-0479">Metal-binding</keyword>
<proteinExistence type="inferred from homology"/>
<evidence type="ECO:0000256" key="4">
    <source>
        <dbReference type="ARBA" id="ARBA00022490"/>
    </source>
</evidence>
<feature type="active site" evidence="15">
    <location>
        <position position="104"/>
    </location>
</feature>
<comment type="similarity">
    <text evidence="2 15">Belongs to the DNA polymerase type-Y family.</text>
</comment>
<evidence type="ECO:0000256" key="10">
    <source>
        <dbReference type="ARBA" id="ARBA00022842"/>
    </source>
</evidence>
<dbReference type="InterPro" id="IPR017961">
    <property type="entry name" value="DNA_pol_Y-fam_little_finger"/>
</dbReference>
<accession>A0A317CGV9</accession>
<dbReference type="PANTHER" id="PTHR11076:SF33">
    <property type="entry name" value="DNA POLYMERASE KAPPA"/>
    <property type="match status" value="1"/>
</dbReference>
<name>A0A317CGV9_9GAMM</name>
<evidence type="ECO:0000256" key="7">
    <source>
        <dbReference type="ARBA" id="ARBA00022705"/>
    </source>
</evidence>
<dbReference type="InterPro" id="IPR043128">
    <property type="entry name" value="Rev_trsase/Diguanyl_cyclase"/>
</dbReference>
<dbReference type="GO" id="GO:0003887">
    <property type="term" value="F:DNA-directed DNA polymerase activity"/>
    <property type="evidence" value="ECO:0007669"/>
    <property type="project" value="UniProtKB-UniRule"/>
</dbReference>
<dbReference type="Gene3D" id="3.30.70.270">
    <property type="match status" value="1"/>
</dbReference>
<comment type="function">
    <text evidence="15">Poorly processive, error-prone DNA polymerase involved in untargeted mutagenesis. Copies undamaged DNA at stalled replication forks, which arise in vivo from mismatched or misaligned primer ends. These misaligned primers can be extended by PolIV. Exhibits no 3'-5' exonuclease (proofreading) activity. May be involved in translesional synthesis, in conjunction with the beta clamp from PolIII.</text>
</comment>
<dbReference type="InterPro" id="IPR050116">
    <property type="entry name" value="DNA_polymerase-Y"/>
</dbReference>
<dbReference type="RefSeq" id="WP_109837396.1">
    <property type="nucleotide sequence ID" value="NZ_QGKM01000022.1"/>
</dbReference>
<evidence type="ECO:0000256" key="13">
    <source>
        <dbReference type="ARBA" id="ARBA00023204"/>
    </source>
</evidence>
<keyword evidence="7 15" id="KW-0235">DNA replication</keyword>
<keyword evidence="4 15" id="KW-0963">Cytoplasm</keyword>
<evidence type="ECO:0000256" key="2">
    <source>
        <dbReference type="ARBA" id="ARBA00010945"/>
    </source>
</evidence>
<evidence type="ECO:0000256" key="5">
    <source>
        <dbReference type="ARBA" id="ARBA00022679"/>
    </source>
</evidence>
<evidence type="ECO:0000313" key="18">
    <source>
        <dbReference type="Proteomes" id="UP000245539"/>
    </source>
</evidence>
<comment type="cofactor">
    <cofactor evidence="15">
        <name>Mg(2+)</name>
        <dbReference type="ChEBI" id="CHEBI:18420"/>
    </cofactor>
    <text evidence="15">Binds 2 magnesium ions per subunit.</text>
</comment>
<reference evidence="17 18" key="1">
    <citation type="submission" date="2018-05" db="EMBL/GenBank/DDBJ databases">
        <title>Leucothrix arctica sp. nov., isolated from Arctic seawater.</title>
        <authorList>
            <person name="Choi A."/>
            <person name="Baek K."/>
        </authorList>
    </citation>
    <scope>NUCLEOTIDE SEQUENCE [LARGE SCALE GENOMIC DNA]</scope>
    <source>
        <strain evidence="17 18">JCM 18388</strain>
    </source>
</reference>
<dbReference type="GO" id="GO:0042276">
    <property type="term" value="P:error-prone translesion synthesis"/>
    <property type="evidence" value="ECO:0007669"/>
    <property type="project" value="TreeGrafter"/>
</dbReference>
<keyword evidence="18" id="KW-1185">Reference proteome</keyword>
<dbReference type="FunFam" id="3.40.1170.60:FF:000001">
    <property type="entry name" value="DNA polymerase IV"/>
    <property type="match status" value="1"/>
</dbReference>
<comment type="catalytic activity">
    <reaction evidence="14 15">
        <text>DNA(n) + a 2'-deoxyribonucleoside 5'-triphosphate = DNA(n+1) + diphosphate</text>
        <dbReference type="Rhea" id="RHEA:22508"/>
        <dbReference type="Rhea" id="RHEA-COMP:17339"/>
        <dbReference type="Rhea" id="RHEA-COMP:17340"/>
        <dbReference type="ChEBI" id="CHEBI:33019"/>
        <dbReference type="ChEBI" id="CHEBI:61560"/>
        <dbReference type="ChEBI" id="CHEBI:173112"/>
        <dbReference type="EC" id="2.7.7.7"/>
    </reaction>
</comment>
<dbReference type="PANTHER" id="PTHR11076">
    <property type="entry name" value="DNA REPAIR POLYMERASE UMUC / TRANSFERASE FAMILY MEMBER"/>
    <property type="match status" value="1"/>
</dbReference>
<evidence type="ECO:0000256" key="1">
    <source>
        <dbReference type="ARBA" id="ARBA00004496"/>
    </source>
</evidence>
<dbReference type="Pfam" id="PF00817">
    <property type="entry name" value="IMS"/>
    <property type="match status" value="1"/>
</dbReference>
<keyword evidence="12 15" id="KW-0238">DNA-binding</keyword>
<evidence type="ECO:0000313" key="17">
    <source>
        <dbReference type="EMBL" id="PWQ97795.1"/>
    </source>
</evidence>
<keyword evidence="10 15" id="KW-0460">Magnesium</keyword>
<dbReference type="Pfam" id="PF21999">
    <property type="entry name" value="IMS_HHH_1"/>
    <property type="match status" value="1"/>
</dbReference>
<comment type="subunit">
    <text evidence="15">Monomer.</text>
</comment>
<protein>
    <recommendedName>
        <fullName evidence="15">DNA polymerase IV</fullName>
        <shortName evidence="15">Pol IV</shortName>
        <ecNumber evidence="15">2.7.7.7</ecNumber>
    </recommendedName>
</protein>
<dbReference type="FunFam" id="1.10.150.20:FF:000019">
    <property type="entry name" value="DNA polymerase IV"/>
    <property type="match status" value="1"/>
</dbReference>
<dbReference type="InterPro" id="IPR001126">
    <property type="entry name" value="UmuC"/>
</dbReference>
<organism evidence="17 18">
    <name type="scientific">Leucothrix pacifica</name>
    <dbReference type="NCBI Taxonomy" id="1247513"/>
    <lineage>
        <taxon>Bacteria</taxon>
        <taxon>Pseudomonadati</taxon>
        <taxon>Pseudomonadota</taxon>
        <taxon>Gammaproteobacteria</taxon>
        <taxon>Thiotrichales</taxon>
        <taxon>Thiotrichaceae</taxon>
        <taxon>Leucothrix</taxon>
    </lineage>
</organism>